<dbReference type="AlphaFoldDB" id="A0ABD5CFV4"/>
<organism evidence="1 2">
    <name type="scientific">Paraburkholderia graminis</name>
    <dbReference type="NCBI Taxonomy" id="60548"/>
    <lineage>
        <taxon>Bacteria</taxon>
        <taxon>Pseudomonadati</taxon>
        <taxon>Pseudomonadota</taxon>
        <taxon>Betaproteobacteria</taxon>
        <taxon>Burkholderiales</taxon>
        <taxon>Burkholderiaceae</taxon>
        <taxon>Paraburkholderia</taxon>
    </lineage>
</organism>
<proteinExistence type="predicted"/>
<dbReference type="EMBL" id="JAVIZN010000002">
    <property type="protein sequence ID" value="MDR6203465.1"/>
    <property type="molecule type" value="Genomic_DNA"/>
</dbReference>
<protein>
    <submittedName>
        <fullName evidence="1">Uncharacterized protein</fullName>
    </submittedName>
</protein>
<name>A0ABD5CFV4_9BURK</name>
<evidence type="ECO:0000313" key="2">
    <source>
        <dbReference type="Proteomes" id="UP001245184"/>
    </source>
</evidence>
<reference evidence="1 2" key="1">
    <citation type="submission" date="2023-08" db="EMBL/GenBank/DDBJ databases">
        <title>Genome sequencing of plant associated microbes to promote plant fitness in Sorghum bicolor and Oryza sativa.</title>
        <authorList>
            <person name="Coleman-Derr D."/>
        </authorList>
    </citation>
    <scope>NUCLEOTIDE SEQUENCE [LARGE SCALE GENOMIC DNA]</scope>
    <source>
        <strain evidence="1 2">SLBN-33</strain>
    </source>
</reference>
<dbReference type="RefSeq" id="WP_029970745.1">
    <property type="nucleotide sequence ID" value="NZ_ATXV01000013.1"/>
</dbReference>
<dbReference type="Proteomes" id="UP001245184">
    <property type="component" value="Unassembled WGS sequence"/>
</dbReference>
<gene>
    <name evidence="1" type="ORF">QF025_002185</name>
</gene>
<comment type="caution">
    <text evidence="1">The sequence shown here is derived from an EMBL/GenBank/DDBJ whole genome shotgun (WGS) entry which is preliminary data.</text>
</comment>
<sequence length="97" mass="10785">MITLKELHKRAGNPDLDHWTGAAVFSLQEAALLTVGADPLEWPSVGHLKTHEHPNWRYAAIGLRTLCHEVCTGEVARADVTRGSDTREHGKWLLIPN</sequence>
<evidence type="ECO:0000313" key="1">
    <source>
        <dbReference type="EMBL" id="MDR6203465.1"/>
    </source>
</evidence>
<accession>A0ABD5CFV4</accession>